<comment type="caution">
    <text evidence="1">The sequence shown here is derived from an EMBL/GenBank/DDBJ whole genome shotgun (WGS) entry which is preliminary data.</text>
</comment>
<dbReference type="AlphaFoldDB" id="A0A6I3KEY4"/>
<protein>
    <submittedName>
        <fullName evidence="1">Uncharacterized protein</fullName>
    </submittedName>
</protein>
<evidence type="ECO:0000313" key="1">
    <source>
        <dbReference type="EMBL" id="MTD93118.1"/>
    </source>
</evidence>
<accession>A0A6I3KEY4</accession>
<dbReference type="RefSeq" id="WP_154737687.1">
    <property type="nucleotide sequence ID" value="NZ_WMBQ01000001.1"/>
</dbReference>
<sequence length="79" mass="9028">MTSTKLTLLYPIELDDGSVVRALMVRRPSREDVLEIRLAAYAVMTGLDRRVIDELDLADIRRLDIVLDEISTFKPKDNP</sequence>
<dbReference type="Proteomes" id="UP000440694">
    <property type="component" value="Unassembled WGS sequence"/>
</dbReference>
<organism evidence="1 2">
    <name type="scientific">Hyphomicrobium album</name>
    <dbReference type="NCBI Taxonomy" id="2665159"/>
    <lineage>
        <taxon>Bacteria</taxon>
        <taxon>Pseudomonadati</taxon>
        <taxon>Pseudomonadota</taxon>
        <taxon>Alphaproteobacteria</taxon>
        <taxon>Hyphomicrobiales</taxon>
        <taxon>Hyphomicrobiaceae</taxon>
        <taxon>Hyphomicrobium</taxon>
    </lineage>
</organism>
<keyword evidence="2" id="KW-1185">Reference proteome</keyword>
<proteinExistence type="predicted"/>
<dbReference type="EMBL" id="WMBQ01000001">
    <property type="protein sequence ID" value="MTD93118.1"/>
    <property type="molecule type" value="Genomic_DNA"/>
</dbReference>
<evidence type="ECO:0000313" key="2">
    <source>
        <dbReference type="Proteomes" id="UP000440694"/>
    </source>
</evidence>
<gene>
    <name evidence="1" type="ORF">GIW81_02080</name>
</gene>
<reference evidence="1 2" key="1">
    <citation type="submission" date="2019-11" db="EMBL/GenBank/DDBJ databases">
        <title>Identification of a novel strain.</title>
        <authorList>
            <person name="Xu Q."/>
            <person name="Wang G."/>
        </authorList>
    </citation>
    <scope>NUCLEOTIDE SEQUENCE [LARGE SCALE GENOMIC DNA]</scope>
    <source>
        <strain evidence="2">xq</strain>
    </source>
</reference>
<name>A0A6I3KEY4_9HYPH</name>